<dbReference type="InterPro" id="IPR013597">
    <property type="entry name" value="Mat_intron_G2"/>
</dbReference>
<name>A0A2P0QHL3_9CHLO</name>
<dbReference type="AlphaFoldDB" id="A0A2P0QHL3"/>
<evidence type="ECO:0000259" key="1">
    <source>
        <dbReference type="Pfam" id="PF08388"/>
    </source>
</evidence>
<dbReference type="GeneID" id="37277736"/>
<protein>
    <recommendedName>
        <fullName evidence="1">Group II intron maturase-specific domain-containing protein</fullName>
    </recommendedName>
</protein>
<keyword evidence="2" id="KW-0934">Plastid</keyword>
<geneLocation type="chloroplast" evidence="2"/>
<gene>
    <name evidence="2" type="primary">orf387</name>
</gene>
<reference evidence="2" key="1">
    <citation type="submission" date="2017-03" db="EMBL/GenBank/DDBJ databases">
        <title>Chloroplast genome evolution in siphonous green algae.</title>
        <authorList>
            <person name="Cremen M.C."/>
            <person name="Marcelino V.R."/>
            <person name="Verbruggen H."/>
        </authorList>
    </citation>
    <scope>NUCLEOTIDE SEQUENCE</scope>
</reference>
<evidence type="ECO:0000313" key="2">
    <source>
        <dbReference type="EMBL" id="ARO74261.1"/>
    </source>
</evidence>
<feature type="domain" description="Group II intron maturase-specific" evidence="1">
    <location>
        <begin position="294"/>
        <end position="362"/>
    </location>
</feature>
<accession>A0A2P0QHL3</accession>
<dbReference type="EMBL" id="KY819065">
    <property type="protein sequence ID" value="ARO74261.1"/>
    <property type="molecule type" value="Genomic_DNA"/>
</dbReference>
<keyword evidence="2" id="KW-0150">Chloroplast</keyword>
<sequence>MTKNVSIQWHHICQKSLIIQNKITQNQQNFRNCRNFQRFFRKTSFIQLFIIKQILYQNTHFDFDLNKDRFFLKQKIDHQLWFCALSPLFPSFRNQKAGQLYRKLCQFCHHPTTRFILVNQFSNFLNKKTKKWLLSNVCMEKKYFFQQLLPTVPHHAFLKRMVKNWILHQWTVASRPSICFRNQHVLNNQKNMSLTCREAALAYHPTFQHNFLEYNEFLLISLQTDQNLSSLNHCLAVFKQKFGLNLSYCQLFSLKKGLNFSGWFFRKNVTHFSGRISRQNLFYHQKQIRRYLKNPRLKTQSMDHIILELNRKIVSWQKFYNCSQQFSQTCSLLNNFLFKQIWLWIKKRHRNQSSQWLYKRYWTSSTSHQWIFSVNNETLIFYRKIVG</sequence>
<dbReference type="Pfam" id="PF08388">
    <property type="entry name" value="GIIM"/>
    <property type="match status" value="1"/>
</dbReference>
<proteinExistence type="predicted"/>
<dbReference type="RefSeq" id="YP_009472671.1">
    <property type="nucleotide sequence ID" value="NC_037365.1"/>
</dbReference>
<organism evidence="2">
    <name type="scientific">Rhipilia penicilloides</name>
    <dbReference type="NCBI Taxonomy" id="1979422"/>
    <lineage>
        <taxon>Eukaryota</taxon>
        <taxon>Viridiplantae</taxon>
        <taxon>Chlorophyta</taxon>
        <taxon>core chlorophytes</taxon>
        <taxon>Ulvophyceae</taxon>
        <taxon>TCBD clade</taxon>
        <taxon>Bryopsidales</taxon>
        <taxon>Halimedineae</taxon>
        <taxon>Halimedaceae</taxon>
        <taxon>Rhipileae</taxon>
        <taxon>Rhipilia</taxon>
    </lineage>
</organism>